<name>A0ABT6P975_9BACT</name>
<dbReference type="PROSITE" id="PS51257">
    <property type="entry name" value="PROKAR_LIPOPROTEIN"/>
    <property type="match status" value="1"/>
</dbReference>
<dbReference type="EMBL" id="JARZHI010000110">
    <property type="protein sequence ID" value="MDI1437172.1"/>
    <property type="molecule type" value="Genomic_DNA"/>
</dbReference>
<proteinExistence type="predicted"/>
<keyword evidence="2" id="KW-1185">Reference proteome</keyword>
<comment type="caution">
    <text evidence="1">The sequence shown here is derived from an EMBL/GenBank/DDBJ whole genome shotgun (WGS) entry which is preliminary data.</text>
</comment>
<protein>
    <submittedName>
        <fullName evidence="1">Uncharacterized protein</fullName>
    </submittedName>
</protein>
<evidence type="ECO:0000313" key="1">
    <source>
        <dbReference type="EMBL" id="MDI1437172.1"/>
    </source>
</evidence>
<dbReference type="Proteomes" id="UP001160301">
    <property type="component" value="Unassembled WGS sequence"/>
</dbReference>
<reference evidence="1 2" key="1">
    <citation type="submission" date="2023-04" db="EMBL/GenBank/DDBJ databases">
        <title>The genome sequence of Polyangium sorediatum DSM14670.</title>
        <authorList>
            <person name="Zhang X."/>
        </authorList>
    </citation>
    <scope>NUCLEOTIDE SEQUENCE [LARGE SCALE GENOMIC DNA]</scope>
    <source>
        <strain evidence="1 2">DSM 14670</strain>
    </source>
</reference>
<accession>A0ABT6P975</accession>
<sequence>MRKPSFFSFSSRTFPFLSLTLATGLLLTVSSSGCGTDRACFYWTELEGACPSQGEAFDFFQGDFCSTNITAVNSEGAFEGDTCCYDVTEDSSGFGSCAPEPGPFPPGTSVAVGVGGFGGGVGGAAGAGGAAGSGGVGGSGGGSTCASCKQFMLEDMPPELCPASVPLYEAFTDCKCLGTCASVCGEACMSSQVPASECESCLLDTSSNGCGAQFFACSNDGN</sequence>
<gene>
    <name evidence="1" type="ORF">QHF89_47135</name>
</gene>
<organism evidence="1 2">
    <name type="scientific">Polyangium sorediatum</name>
    <dbReference type="NCBI Taxonomy" id="889274"/>
    <lineage>
        <taxon>Bacteria</taxon>
        <taxon>Pseudomonadati</taxon>
        <taxon>Myxococcota</taxon>
        <taxon>Polyangia</taxon>
        <taxon>Polyangiales</taxon>
        <taxon>Polyangiaceae</taxon>
        <taxon>Polyangium</taxon>
    </lineage>
</organism>
<evidence type="ECO:0000313" key="2">
    <source>
        <dbReference type="Proteomes" id="UP001160301"/>
    </source>
</evidence>
<dbReference type="RefSeq" id="WP_284721880.1">
    <property type="nucleotide sequence ID" value="NZ_JARZHI010000110.1"/>
</dbReference>